<keyword evidence="2" id="KW-0255">Endonuclease</keyword>
<dbReference type="RefSeq" id="WP_173123193.1">
    <property type="nucleotide sequence ID" value="NZ_CBCSGW010000022.1"/>
</dbReference>
<dbReference type="Gene3D" id="1.10.30.50">
    <property type="match status" value="1"/>
</dbReference>
<evidence type="ECO:0000313" key="3">
    <source>
        <dbReference type="Proteomes" id="UP000763557"/>
    </source>
</evidence>
<keyword evidence="2" id="KW-0378">Hydrolase</keyword>
<dbReference type="InterPro" id="IPR003615">
    <property type="entry name" value="HNH_nuc"/>
</dbReference>
<comment type="caution">
    <text evidence="2">The sequence shown here is derived from an EMBL/GenBank/DDBJ whole genome shotgun (WGS) entry which is preliminary data.</text>
</comment>
<dbReference type="Proteomes" id="UP000763557">
    <property type="component" value="Unassembled WGS sequence"/>
</dbReference>
<sequence>MSEQLTVRFREVKPPPEVPIEAMDDEEALDSAGYHHREKCRAEALFLRSLARLAEHRPPGRRGIDLGDGAAEEVAMELNLSPNTTSSQIAFAQALVKRLGATVDALEAGAIDYMCAKAMHDYTADLDDDQASRVERRVLDGGQRENLTRFKHSLRREVIRADPAAANERRRLARAKRDVTKWDKPDGTTSLTITMEPHEAQAAYARITSLAEQAGSTGRSLAHRKADVFMDLVLGKESKQPPVAVNVLVPMTTLMGLNQEPGEISGYGPITAEYARELAQNATWRRVLTDPSGQVLEVSRRRFASPTLKRHIQMRDRVCRQPGCTVPAERCQTDHTKTYASGGLTAQDNTAMFCKRHNLMRQRTNWRIEQIEPGTLVFHTPASRTVVTTPERYEIPPF</sequence>
<accession>A0ABX2EVY9</accession>
<proteinExistence type="predicted"/>
<name>A0ABX2EVY9_9PSEU</name>
<dbReference type="CDD" id="cd00085">
    <property type="entry name" value="HNHc"/>
    <property type="match status" value="1"/>
</dbReference>
<keyword evidence="3" id="KW-1185">Reference proteome</keyword>
<dbReference type="InterPro" id="IPR003870">
    <property type="entry name" value="DUF222"/>
</dbReference>
<gene>
    <name evidence="2" type="ORF">GC106_1130</name>
</gene>
<protein>
    <submittedName>
        <fullName evidence="2">HNH endonuclease</fullName>
    </submittedName>
</protein>
<dbReference type="GO" id="GO:0004519">
    <property type="term" value="F:endonuclease activity"/>
    <property type="evidence" value="ECO:0007669"/>
    <property type="project" value="UniProtKB-KW"/>
</dbReference>
<evidence type="ECO:0000259" key="1">
    <source>
        <dbReference type="Pfam" id="PF02720"/>
    </source>
</evidence>
<reference evidence="2 3" key="1">
    <citation type="submission" date="2020-01" db="EMBL/GenBank/DDBJ databases">
        <title>Kibdelosporangium persica a novel Actinomycetes from a hot desert in Iran.</title>
        <authorList>
            <person name="Safaei N."/>
            <person name="Zaburannyi N."/>
            <person name="Mueller R."/>
            <person name="Wink J."/>
        </authorList>
    </citation>
    <scope>NUCLEOTIDE SEQUENCE [LARGE SCALE GENOMIC DNA]</scope>
    <source>
        <strain evidence="2 3">4NS15</strain>
    </source>
</reference>
<dbReference type="EMBL" id="JAAATY010000001">
    <property type="protein sequence ID" value="NRN62912.1"/>
    <property type="molecule type" value="Genomic_DNA"/>
</dbReference>
<evidence type="ECO:0000313" key="2">
    <source>
        <dbReference type="EMBL" id="NRN62912.1"/>
    </source>
</evidence>
<organism evidence="2 3">
    <name type="scientific">Kibdelosporangium persicum</name>
    <dbReference type="NCBI Taxonomy" id="2698649"/>
    <lineage>
        <taxon>Bacteria</taxon>
        <taxon>Bacillati</taxon>
        <taxon>Actinomycetota</taxon>
        <taxon>Actinomycetes</taxon>
        <taxon>Pseudonocardiales</taxon>
        <taxon>Pseudonocardiaceae</taxon>
        <taxon>Kibdelosporangium</taxon>
    </lineage>
</organism>
<feature type="domain" description="DUF222" evidence="1">
    <location>
        <begin position="37"/>
        <end position="316"/>
    </location>
</feature>
<keyword evidence="2" id="KW-0540">Nuclease</keyword>
<dbReference type="Pfam" id="PF02720">
    <property type="entry name" value="DUF222"/>
    <property type="match status" value="1"/>
</dbReference>